<comment type="similarity">
    <text evidence="1">Belongs to the disease resistance NB-LRR family.</text>
</comment>
<dbReference type="PRINTS" id="PR00364">
    <property type="entry name" value="DISEASERSIST"/>
</dbReference>
<dbReference type="SUPFAM" id="SSF52058">
    <property type="entry name" value="L domain-like"/>
    <property type="match status" value="2"/>
</dbReference>
<protein>
    <recommendedName>
        <fullName evidence="9">AAA+ ATPase domain-containing protein</fullName>
    </recommendedName>
</protein>
<name>A0ABU6UA71_9FABA</name>
<evidence type="ECO:0008006" key="9">
    <source>
        <dbReference type="Google" id="ProtNLM"/>
    </source>
</evidence>
<dbReference type="PANTHER" id="PTHR33463">
    <property type="entry name" value="NB-ARC DOMAIN-CONTAINING PROTEIN-RELATED"/>
    <property type="match status" value="1"/>
</dbReference>
<dbReference type="Pfam" id="PF00931">
    <property type="entry name" value="NB-ARC"/>
    <property type="match status" value="1"/>
</dbReference>
<reference evidence="7 8" key="1">
    <citation type="journal article" date="2023" name="Plants (Basel)">
        <title>Bridging the Gap: Combining Genomics and Transcriptomics Approaches to Understand Stylosanthes scabra, an Orphan Legume from the Brazilian Caatinga.</title>
        <authorList>
            <person name="Ferreira-Neto J.R.C."/>
            <person name="da Silva M.D."/>
            <person name="Binneck E."/>
            <person name="de Melo N.F."/>
            <person name="da Silva R.H."/>
            <person name="de Melo A.L.T.M."/>
            <person name="Pandolfi V."/>
            <person name="Bustamante F.O."/>
            <person name="Brasileiro-Vidal A.C."/>
            <person name="Benko-Iseppon A.M."/>
        </authorList>
    </citation>
    <scope>NUCLEOTIDE SEQUENCE [LARGE SCALE GENOMIC DNA]</scope>
    <source>
        <tissue evidence="7">Leaves</tissue>
    </source>
</reference>
<proteinExistence type="inferred from homology"/>
<keyword evidence="4" id="KW-0067">ATP-binding</keyword>
<evidence type="ECO:0000256" key="3">
    <source>
        <dbReference type="ARBA" id="ARBA00022821"/>
    </source>
</evidence>
<dbReference type="PANTHER" id="PTHR33463:SF196">
    <property type="entry name" value="NB-ARC DOMAIN DISEASE RESISTANCE PROTEIN"/>
    <property type="match status" value="1"/>
</dbReference>
<dbReference type="InterPro" id="IPR027417">
    <property type="entry name" value="P-loop_NTPase"/>
</dbReference>
<sequence>MMEVTKLLEDSNERLVGIYGGAGVGKTTFVRKVAEDARDKKLFDTIIMVNVTKVPDIKRIQGQIADMLGLKLEGESEEARAMSIQERLKNDKDNILIILDDLCAKLDLNALGIPLKTNEESSALVVPNKKETGKQYPNEAKKKESTAAADDTISTKAKTIFNDSSKMKEQSRGYKILLISELRQVLTEMDVKAASIFSISLLNSNEAKALFKETAAIAYKNSDELTKYAPDQIADKCNGLPMLIVTTARALKNQKNHLFWKDILEKLAKYAAENPNAAPEYSTKLSYGLLENEELKLTFLLCARMDNDALVADLVRYCIGLGFLQGVYSVWEVRDRVQMLLATLKDAGLLSDSYSSNRFTMPNLVRNAALLISSEERHVFTMTEGKFDEWPSKDELKRCTVISLRHCDFIREFPSSIKCPTLRVFHIENNDPSLKIPESFFQEMEELRVLILIGVNLSQLPSSIKCLTNLRMLCLEQCILGEKLEIIGELTNLRILSFAGSDIKSLPNKPNLLSKLQVFDISNCFNLRMIPYCAMSSLTRLEELYMRNIPFQWKVHDGKQKNQSENASLSVLGDLNQLTNLDLQIPSAKHLPKNLFFDKLYSYKIIIGSLKRGLEVDFKIPDKYELSRCLAICQKDGSFDIHSQEAIKMLFERVEILLLENLNGVQDVFYELNLKGFPYLKRLSIASNKSIRSLVTQKRKQFENVFPKLESLYLCKLRKIEKIFSCQSLSNGSFGNLKIIKIKLCSSLKNVFLISMVKFLTALETVKISECNSLEEIVVSETNNQNETDSTKFLKLRSLTLQSLSKFIGFCPISFEEDTRSLFHNKIEVPELERIELSMLPIKHIWSDQILACHTHTVEKRTCHQKLMRHFGKKHHFPKQTYSPFQSLVHLEVNGCWNLESLWSFSIATHLVNLQSLFVTDCKITHIFPQDQGGGQAKTNKDAIFPNLKTVKLSGMKSLCKIWDSEAPVNSFGKLNTLIIDKCDELVNLIPHNMATRLSNLSCLRVTNCESIKVIFEEADDDKMQGSVLQDIHLEALPKLENVFKWKKQVKWSDLKLQKIWVHDCKRLENIFSVSVVESAKINIESLVISDCSQLREIVCKKGEDAAVINTSSPIKFEFPKLTTIKLLKLSKFKSFYSSGAYELSCPVLTDLSIESCDLLEPFEGTSSSIAKRKNILFPEKEKEVINNKLKSMQIELRHIVGSSSTGYEYDYRRDNLEELRLSKQKNTDVIHSFLHCNPNLKSLCLNDCYFEELELGGTRRPAVGVVPKLKSLTLTNSYSPNKICFEEDTVLQRIESLIINHVWGLDTIAPSSVSLAHLSILEVVDCWSLKYVISASTAKSMGQLKTMKVINCGSLEEIVSEEETREGKIIFKQLTTLELVSLEMLDSFCGSKNCAFEFPSLENCIVSGCPKMEVFSAHEVHCAPNLQKIYYARDKDKKRWCWQDDINSTIKYIYHNKKFKEGMHELEVYSPGEDDPLISIWSSKEGPRRDWFSDLKTLKLSRCDALHKRYAVPSNVLRCLKSLQELHVQSCNTIECIFEMDESIKSKGSSFQLKNLTLMGLSNLKSVWQQQHDKPEILPGFQNLQHVTIYSCEKLTSVFPAALARDLKKLQELDIWNCDRLKEIVGNEKEAVEGLDKFVFPHLTSLSLSALPQLTDYNSGNFTLECPELKKLLLFPNQQQKYPEGISKSKVKELWLNPNHSLAQQFMNEGGFHQALNELYLDSYLDSRENSSLQLEILADDKTPPNLEIIEIHYNKHCKTINIPEEVGKRMHELKELKLDTLSELDSISGLEYLLKLQLLHLHQCPKLTTLGQSCSNNLKELYIEDCDGLQCLLTSSAAKMLIHLEELKVEFCKSLKDIVGKEEESGTEDDIVEFKRLERLTLKHLKSLGCFYSGNATLNFPSLIRVEIQYCLEMKTFSQGPIYVETPFRVFYQDVAENKDYWSFLSDLNVTTACQFLLPQERLDLGDHPELKDLWLGNIPMPEGFYSAFKLRHLVVEGCEDFFSTTILPSHLLPFLVNLEELEVRKCNSVEVIFEVTDTPTNNNVVIPLKKLTLEYLPNLKKVWNKDPKGSIISLPCLEEVVVNGCQSIRSLFPESVAKGNLHKLEVRYCDKLVEIVTKDEAATHETNHKELIVFPKLTSLTLHYLPNLTYIFGGGPKIINLPKLQELEIYGANSIDSALKVVTPQLAKLSVDKEGVILLEKGVLHFDHKRISYLKLQGFNDIESEAFSTDVFSKFQLSNVEEFVVSNSAFKEIIFPSKKPESIGLEHGLMGFFQNIESFTNLVSSATVLSFSSLTCLKVEDCPSLKYLITSSTVKSLVNLLELYISNCEALETVVAYQPHHDDVITFKELKKLSLSKLPKLESLYTPNSTLKFPSLGEVMVSECNRLEYLFSFSAAKSLHNLYKMEVSKCESLETVVVVATQEADAPHEGLTFPKLWKLSLSELPKLESFFHGKSSLKLPSYRVEVSISLCKSMKTFSHGDVKAANLWKVEIDGVLCSTDNLNTAVSQQFENRMKQH</sequence>
<feature type="domain" description="Disease resistance protein At4g27190-like leucine-rich repeats" evidence="6">
    <location>
        <begin position="880"/>
        <end position="923"/>
    </location>
</feature>
<evidence type="ECO:0000313" key="7">
    <source>
        <dbReference type="EMBL" id="MED6156588.1"/>
    </source>
</evidence>
<evidence type="ECO:0000256" key="1">
    <source>
        <dbReference type="ARBA" id="ARBA00008894"/>
    </source>
</evidence>
<gene>
    <name evidence="7" type="ORF">PIB30_015687</name>
</gene>
<evidence type="ECO:0000259" key="5">
    <source>
        <dbReference type="Pfam" id="PF00931"/>
    </source>
</evidence>
<feature type="domain" description="Disease resistance protein At4g27190-like leucine-rich repeats" evidence="6">
    <location>
        <begin position="1963"/>
        <end position="2113"/>
    </location>
</feature>
<dbReference type="InterPro" id="IPR042197">
    <property type="entry name" value="Apaf_helical"/>
</dbReference>
<dbReference type="Gene3D" id="1.10.8.430">
    <property type="entry name" value="Helical domain of apoptotic protease-activating factors"/>
    <property type="match status" value="1"/>
</dbReference>
<feature type="domain" description="Disease resistance protein At4g27190-like leucine-rich repeats" evidence="6">
    <location>
        <begin position="1814"/>
        <end position="1918"/>
    </location>
</feature>
<dbReference type="Pfam" id="PF23247">
    <property type="entry name" value="LRR_RPS2"/>
    <property type="match status" value="8"/>
</dbReference>
<accession>A0ABU6UA71</accession>
<feature type="domain" description="Disease resistance protein At4g27190-like leucine-rich repeats" evidence="6">
    <location>
        <begin position="1300"/>
        <end position="1354"/>
    </location>
</feature>
<dbReference type="InterPro" id="IPR050905">
    <property type="entry name" value="Plant_NBS-LRR"/>
</dbReference>
<evidence type="ECO:0000259" key="6">
    <source>
        <dbReference type="Pfam" id="PF23247"/>
    </source>
</evidence>
<dbReference type="InterPro" id="IPR002182">
    <property type="entry name" value="NB-ARC"/>
</dbReference>
<feature type="domain" description="Disease resistance protein At4g27190-like leucine-rich repeats" evidence="6">
    <location>
        <begin position="642"/>
        <end position="771"/>
    </location>
</feature>
<comment type="caution">
    <text evidence="7">The sequence shown here is derived from an EMBL/GenBank/DDBJ whole genome shotgun (WGS) entry which is preliminary data.</text>
</comment>
<evidence type="ECO:0000313" key="8">
    <source>
        <dbReference type="Proteomes" id="UP001341840"/>
    </source>
</evidence>
<feature type="domain" description="NB-ARC" evidence="5">
    <location>
        <begin position="5"/>
        <end position="126"/>
    </location>
</feature>
<keyword evidence="8" id="KW-1185">Reference proteome</keyword>
<keyword evidence="2" id="KW-0547">Nucleotide-binding</keyword>
<organism evidence="7 8">
    <name type="scientific">Stylosanthes scabra</name>
    <dbReference type="NCBI Taxonomy" id="79078"/>
    <lineage>
        <taxon>Eukaryota</taxon>
        <taxon>Viridiplantae</taxon>
        <taxon>Streptophyta</taxon>
        <taxon>Embryophyta</taxon>
        <taxon>Tracheophyta</taxon>
        <taxon>Spermatophyta</taxon>
        <taxon>Magnoliopsida</taxon>
        <taxon>eudicotyledons</taxon>
        <taxon>Gunneridae</taxon>
        <taxon>Pentapetalae</taxon>
        <taxon>rosids</taxon>
        <taxon>fabids</taxon>
        <taxon>Fabales</taxon>
        <taxon>Fabaceae</taxon>
        <taxon>Papilionoideae</taxon>
        <taxon>50 kb inversion clade</taxon>
        <taxon>dalbergioids sensu lato</taxon>
        <taxon>Dalbergieae</taxon>
        <taxon>Pterocarpus clade</taxon>
        <taxon>Stylosanthes</taxon>
    </lineage>
</organism>
<dbReference type="EMBL" id="JASCZI010120872">
    <property type="protein sequence ID" value="MED6156588.1"/>
    <property type="molecule type" value="Genomic_DNA"/>
</dbReference>
<dbReference type="Gene3D" id="3.40.50.300">
    <property type="entry name" value="P-loop containing nucleotide triphosphate hydrolases"/>
    <property type="match status" value="1"/>
</dbReference>
<evidence type="ECO:0000256" key="4">
    <source>
        <dbReference type="ARBA" id="ARBA00022840"/>
    </source>
</evidence>
<dbReference type="Gene3D" id="3.80.10.10">
    <property type="entry name" value="Ribonuclease Inhibitor"/>
    <property type="match status" value="8"/>
</dbReference>
<feature type="domain" description="Disease resistance protein At4g27190-like leucine-rich repeats" evidence="6">
    <location>
        <begin position="948"/>
        <end position="1079"/>
    </location>
</feature>
<feature type="domain" description="Disease resistance protein At4g27190-like leucine-rich repeats" evidence="6">
    <location>
        <begin position="2291"/>
        <end position="2414"/>
    </location>
</feature>
<keyword evidence="3" id="KW-0611">Plant defense</keyword>
<dbReference type="InterPro" id="IPR057135">
    <property type="entry name" value="At4g27190-like_LRR"/>
</dbReference>
<feature type="domain" description="Disease resistance protein At4g27190-like leucine-rich repeats" evidence="6">
    <location>
        <begin position="1475"/>
        <end position="1620"/>
    </location>
</feature>
<dbReference type="SUPFAM" id="SSF52540">
    <property type="entry name" value="P-loop containing nucleoside triphosphate hydrolases"/>
    <property type="match status" value="1"/>
</dbReference>
<dbReference type="InterPro" id="IPR032675">
    <property type="entry name" value="LRR_dom_sf"/>
</dbReference>
<dbReference type="SUPFAM" id="SSF52047">
    <property type="entry name" value="RNI-like"/>
    <property type="match status" value="3"/>
</dbReference>
<evidence type="ECO:0000256" key="2">
    <source>
        <dbReference type="ARBA" id="ARBA00022741"/>
    </source>
</evidence>
<dbReference type="Proteomes" id="UP001341840">
    <property type="component" value="Unassembled WGS sequence"/>
</dbReference>